<reference evidence="2 3" key="1">
    <citation type="submission" date="2011-05" db="EMBL/GenBank/DDBJ databases">
        <title>Whole genome sequence of Microlunatus phosphovorus NM-1.</title>
        <authorList>
            <person name="Hosoyama A."/>
            <person name="Sasaki K."/>
            <person name="Harada T."/>
            <person name="Igarashi R."/>
            <person name="Kawakoshi A."/>
            <person name="Sasagawa M."/>
            <person name="Fukada J."/>
            <person name="Nakamura S."/>
            <person name="Katano Y."/>
            <person name="Hanada S."/>
            <person name="Kamagata Y."/>
            <person name="Nakamura N."/>
            <person name="Yamazaki S."/>
            <person name="Fujita N."/>
        </authorList>
    </citation>
    <scope>NUCLEOTIDE SEQUENCE [LARGE SCALE GENOMIC DNA]</scope>
    <source>
        <strain evidence="3">ATCC 700054 / DSM 10555 / JCM 9379 / NBRC 101784 / NCIMB 13414 / VKM Ac-1990 / NM-1</strain>
    </source>
</reference>
<sequence length="71" mass="7965">MRRAREGDGDEPALSDGSDLPARLLERRRRVDQALFAVVMDGGAVGLRIHTRPSHFDNRIYISRRAEPAPP</sequence>
<feature type="region of interest" description="Disordered" evidence="1">
    <location>
        <begin position="1"/>
        <end position="22"/>
    </location>
</feature>
<dbReference type="STRING" id="1032480.MLP_37990"/>
<dbReference type="HOGENOM" id="CLU_2735567_0_0_11"/>
<name>F5XPY2_MICPN</name>
<proteinExistence type="predicted"/>
<dbReference type="KEGG" id="mph:MLP_37990"/>
<gene>
    <name evidence="2" type="ordered locus">MLP_37990</name>
</gene>
<evidence type="ECO:0000313" key="3">
    <source>
        <dbReference type="Proteomes" id="UP000007947"/>
    </source>
</evidence>
<dbReference type="EMBL" id="AP012204">
    <property type="protein sequence ID" value="BAK36813.1"/>
    <property type="molecule type" value="Genomic_DNA"/>
</dbReference>
<dbReference type="AlphaFoldDB" id="F5XPY2"/>
<accession>F5XPY2</accession>
<evidence type="ECO:0000313" key="2">
    <source>
        <dbReference type="EMBL" id="BAK36813.1"/>
    </source>
</evidence>
<keyword evidence="3" id="KW-1185">Reference proteome</keyword>
<dbReference type="Proteomes" id="UP000007947">
    <property type="component" value="Chromosome"/>
</dbReference>
<organism evidence="2 3">
    <name type="scientific">Microlunatus phosphovorus (strain ATCC 700054 / DSM 10555 / JCM 9379 / NBRC 101784 / NCIMB 13414 / VKM Ac-1990 / NM-1)</name>
    <dbReference type="NCBI Taxonomy" id="1032480"/>
    <lineage>
        <taxon>Bacteria</taxon>
        <taxon>Bacillati</taxon>
        <taxon>Actinomycetota</taxon>
        <taxon>Actinomycetes</taxon>
        <taxon>Propionibacteriales</taxon>
        <taxon>Propionibacteriaceae</taxon>
        <taxon>Microlunatus</taxon>
    </lineage>
</organism>
<protein>
    <submittedName>
        <fullName evidence="2">Uncharacterized protein</fullName>
    </submittedName>
</protein>
<evidence type="ECO:0000256" key="1">
    <source>
        <dbReference type="SAM" id="MobiDB-lite"/>
    </source>
</evidence>